<feature type="compositionally biased region" description="Gly residues" evidence="10">
    <location>
        <begin position="7"/>
        <end position="38"/>
    </location>
</feature>
<dbReference type="GO" id="GO:0006364">
    <property type="term" value="P:rRNA processing"/>
    <property type="evidence" value="ECO:0007669"/>
    <property type="project" value="UniProtKB-KW"/>
</dbReference>
<comment type="similarity">
    <text evidence="2">Belongs to the methyltransferase superfamily. Fibrillarin family.</text>
</comment>
<keyword evidence="7" id="KW-0694">RNA-binding</keyword>
<evidence type="ECO:0000256" key="5">
    <source>
        <dbReference type="ARBA" id="ARBA00022679"/>
    </source>
</evidence>
<organism evidence="11 12">
    <name type="scientific">Jaculus jaculus</name>
    <name type="common">Lesser Egyptian jerboa</name>
    <dbReference type="NCBI Taxonomy" id="51337"/>
    <lineage>
        <taxon>Eukaryota</taxon>
        <taxon>Metazoa</taxon>
        <taxon>Chordata</taxon>
        <taxon>Craniata</taxon>
        <taxon>Vertebrata</taxon>
        <taxon>Euteleostomi</taxon>
        <taxon>Mammalia</taxon>
        <taxon>Eutheria</taxon>
        <taxon>Euarchontoglires</taxon>
        <taxon>Glires</taxon>
        <taxon>Rodentia</taxon>
        <taxon>Myomorpha</taxon>
        <taxon>Dipodoidea</taxon>
        <taxon>Dipodidae</taxon>
        <taxon>Dipodinae</taxon>
        <taxon>Jaculus</taxon>
    </lineage>
</organism>
<dbReference type="Proteomes" id="UP000694385">
    <property type="component" value="Unassembled WGS sequence"/>
</dbReference>
<evidence type="ECO:0000256" key="2">
    <source>
        <dbReference type="ARBA" id="ARBA00010632"/>
    </source>
</evidence>
<reference evidence="11" key="2">
    <citation type="submission" date="2025-09" db="UniProtKB">
        <authorList>
            <consortium name="Ensembl"/>
        </authorList>
    </citation>
    <scope>IDENTIFICATION</scope>
</reference>
<dbReference type="Ensembl" id="ENSJJAT00000023063.1">
    <property type="protein sequence ID" value="ENSJJAP00000016550.1"/>
    <property type="gene ID" value="ENSJJAG00000018359.1"/>
</dbReference>
<evidence type="ECO:0000313" key="12">
    <source>
        <dbReference type="Proteomes" id="UP000694385"/>
    </source>
</evidence>
<evidence type="ECO:0000256" key="1">
    <source>
        <dbReference type="ARBA" id="ARBA00004604"/>
    </source>
</evidence>
<proteinExistence type="inferred from homology"/>
<sequence>MKPGFSPRGGGFGGRGGFGDRGGRGGGRGGRGGFGGGRGGFGGGVFICRGKEDALVTKNLVPGESVYGEKRVSIAEGDDKIEYR</sequence>
<evidence type="ECO:0000256" key="8">
    <source>
        <dbReference type="ARBA" id="ARBA00023242"/>
    </source>
</evidence>
<keyword evidence="3" id="KW-0698">rRNA processing</keyword>
<dbReference type="GeneTree" id="ENSGT00550000074792"/>
<evidence type="ECO:0000313" key="11">
    <source>
        <dbReference type="Ensembl" id="ENSJJAP00000016550.1"/>
    </source>
</evidence>
<keyword evidence="8" id="KW-0539">Nucleus</keyword>
<keyword evidence="9" id="KW-0687">Ribonucleoprotein</keyword>
<evidence type="ECO:0000256" key="6">
    <source>
        <dbReference type="ARBA" id="ARBA00022691"/>
    </source>
</evidence>
<dbReference type="Pfam" id="PF01269">
    <property type="entry name" value="Fibrillarin"/>
    <property type="match status" value="1"/>
</dbReference>
<dbReference type="GO" id="GO:0005730">
    <property type="term" value="C:nucleolus"/>
    <property type="evidence" value="ECO:0007669"/>
    <property type="project" value="UniProtKB-SubCell"/>
</dbReference>
<gene>
    <name evidence="11" type="primary">Fbl</name>
</gene>
<evidence type="ECO:0000256" key="4">
    <source>
        <dbReference type="ARBA" id="ARBA00022603"/>
    </source>
</evidence>
<dbReference type="PRINTS" id="PR00052">
    <property type="entry name" value="FIBRILLARIN"/>
</dbReference>
<keyword evidence="6" id="KW-0949">S-adenosyl-L-methionine</keyword>
<dbReference type="FunFam" id="3.30.200.20:FF:000056">
    <property type="entry name" value="Fibrillarin like 1"/>
    <property type="match status" value="1"/>
</dbReference>
<dbReference type="GO" id="GO:0008168">
    <property type="term" value="F:methyltransferase activity"/>
    <property type="evidence" value="ECO:0007669"/>
    <property type="project" value="UniProtKB-KW"/>
</dbReference>
<evidence type="ECO:0000256" key="3">
    <source>
        <dbReference type="ARBA" id="ARBA00022552"/>
    </source>
</evidence>
<evidence type="ECO:0000256" key="9">
    <source>
        <dbReference type="ARBA" id="ARBA00023274"/>
    </source>
</evidence>
<accession>A0A8C5L0T7</accession>
<keyword evidence="12" id="KW-1185">Reference proteome</keyword>
<keyword evidence="4" id="KW-0489">Methyltransferase</keyword>
<dbReference type="GO" id="GO:0032259">
    <property type="term" value="P:methylation"/>
    <property type="evidence" value="ECO:0007669"/>
    <property type="project" value="UniProtKB-KW"/>
</dbReference>
<keyword evidence="5" id="KW-0808">Transferase</keyword>
<dbReference type="Gene3D" id="3.30.200.20">
    <property type="entry name" value="Phosphorylase Kinase, domain 1"/>
    <property type="match status" value="1"/>
</dbReference>
<comment type="subcellular location">
    <subcellularLocation>
        <location evidence="1">Nucleus</location>
        <location evidence="1">Nucleolus</location>
    </subcellularLocation>
</comment>
<evidence type="ECO:0000256" key="10">
    <source>
        <dbReference type="SAM" id="MobiDB-lite"/>
    </source>
</evidence>
<reference evidence="11" key="1">
    <citation type="submission" date="2025-08" db="UniProtKB">
        <authorList>
            <consortium name="Ensembl"/>
        </authorList>
    </citation>
    <scope>IDENTIFICATION</scope>
</reference>
<dbReference type="AlphaFoldDB" id="A0A8C5L0T7"/>
<name>A0A8C5L0T7_JACJA</name>
<protein>
    <submittedName>
        <fullName evidence="11">Fibrillarin</fullName>
    </submittedName>
</protein>
<dbReference type="InterPro" id="IPR000692">
    <property type="entry name" value="Fibrillarin"/>
</dbReference>
<feature type="region of interest" description="Disordered" evidence="10">
    <location>
        <begin position="1"/>
        <end position="38"/>
    </location>
</feature>
<evidence type="ECO:0000256" key="7">
    <source>
        <dbReference type="ARBA" id="ARBA00022884"/>
    </source>
</evidence>
<dbReference type="GO" id="GO:0003723">
    <property type="term" value="F:RNA binding"/>
    <property type="evidence" value="ECO:0007669"/>
    <property type="project" value="UniProtKB-KW"/>
</dbReference>
<dbReference type="GO" id="GO:1990904">
    <property type="term" value="C:ribonucleoprotein complex"/>
    <property type="evidence" value="ECO:0007669"/>
    <property type="project" value="UniProtKB-KW"/>
</dbReference>